<name>A0AAV4BKA0_9GAST</name>
<dbReference type="Proteomes" id="UP000735302">
    <property type="component" value="Unassembled WGS sequence"/>
</dbReference>
<organism evidence="1 2">
    <name type="scientific">Plakobranchus ocellatus</name>
    <dbReference type="NCBI Taxonomy" id="259542"/>
    <lineage>
        <taxon>Eukaryota</taxon>
        <taxon>Metazoa</taxon>
        <taxon>Spiralia</taxon>
        <taxon>Lophotrochozoa</taxon>
        <taxon>Mollusca</taxon>
        <taxon>Gastropoda</taxon>
        <taxon>Heterobranchia</taxon>
        <taxon>Euthyneura</taxon>
        <taxon>Panpulmonata</taxon>
        <taxon>Sacoglossa</taxon>
        <taxon>Placobranchoidea</taxon>
        <taxon>Plakobranchidae</taxon>
        <taxon>Plakobranchus</taxon>
    </lineage>
</organism>
<evidence type="ECO:0000313" key="1">
    <source>
        <dbReference type="EMBL" id="GFO19396.1"/>
    </source>
</evidence>
<dbReference type="EMBL" id="BLXT01005065">
    <property type="protein sequence ID" value="GFO19396.1"/>
    <property type="molecule type" value="Genomic_DNA"/>
</dbReference>
<proteinExistence type="predicted"/>
<reference evidence="1 2" key="1">
    <citation type="journal article" date="2021" name="Elife">
        <title>Chloroplast acquisition without the gene transfer in kleptoplastic sea slugs, Plakobranchus ocellatus.</title>
        <authorList>
            <person name="Maeda T."/>
            <person name="Takahashi S."/>
            <person name="Yoshida T."/>
            <person name="Shimamura S."/>
            <person name="Takaki Y."/>
            <person name="Nagai Y."/>
            <person name="Toyoda A."/>
            <person name="Suzuki Y."/>
            <person name="Arimoto A."/>
            <person name="Ishii H."/>
            <person name="Satoh N."/>
            <person name="Nishiyama T."/>
            <person name="Hasebe M."/>
            <person name="Maruyama T."/>
            <person name="Minagawa J."/>
            <person name="Obokata J."/>
            <person name="Shigenobu S."/>
        </authorList>
    </citation>
    <scope>NUCLEOTIDE SEQUENCE [LARGE SCALE GENOMIC DNA]</scope>
</reference>
<sequence>MTLRRIGERRESCQGYSLERALNVKGMQGLVWLLCNKARLQQDDLRFLGYRRAKASAVDSNWRHKGFFRFQGGVANHCGTNISCRTIT</sequence>
<comment type="caution">
    <text evidence="1">The sequence shown here is derived from an EMBL/GenBank/DDBJ whole genome shotgun (WGS) entry which is preliminary data.</text>
</comment>
<accession>A0AAV4BKA0</accession>
<protein>
    <submittedName>
        <fullName evidence="1">Uncharacterized protein</fullName>
    </submittedName>
</protein>
<keyword evidence="2" id="KW-1185">Reference proteome</keyword>
<dbReference type="AlphaFoldDB" id="A0AAV4BKA0"/>
<evidence type="ECO:0000313" key="2">
    <source>
        <dbReference type="Proteomes" id="UP000735302"/>
    </source>
</evidence>
<gene>
    <name evidence="1" type="ORF">PoB_004590100</name>
</gene>